<feature type="binding site" evidence="9">
    <location>
        <position position="136"/>
    </location>
    <ligand>
        <name>Mg(2+)</name>
        <dbReference type="ChEBI" id="CHEBI:18420"/>
    </ligand>
</feature>
<dbReference type="InterPro" id="IPR017441">
    <property type="entry name" value="Protein_kinase_ATP_BS"/>
</dbReference>
<feature type="domain" description="Protein kinase" evidence="13">
    <location>
        <begin position="11"/>
        <end position="265"/>
    </location>
</feature>
<dbReference type="Gene3D" id="1.10.510.10">
    <property type="entry name" value="Transferase(Phosphotransferase) domain 1"/>
    <property type="match status" value="1"/>
</dbReference>
<evidence type="ECO:0000256" key="2">
    <source>
        <dbReference type="ARBA" id="ARBA00012513"/>
    </source>
</evidence>
<evidence type="ECO:0000256" key="5">
    <source>
        <dbReference type="ARBA" id="ARBA00022741"/>
    </source>
</evidence>
<evidence type="ECO:0000256" key="9">
    <source>
        <dbReference type="PIRSR" id="PIRSR000615-3"/>
    </source>
</evidence>
<proteinExistence type="evidence at transcript level"/>
<dbReference type="SUPFAM" id="SSF56112">
    <property type="entry name" value="Protein kinase-like (PK-like)"/>
    <property type="match status" value="1"/>
</dbReference>
<feature type="compositionally biased region" description="Basic and acidic residues" evidence="12">
    <location>
        <begin position="329"/>
        <end position="343"/>
    </location>
</feature>
<feature type="binding site" evidence="9">
    <location>
        <position position="149"/>
    </location>
    <ligand>
        <name>Mg(2+)</name>
        <dbReference type="ChEBI" id="CHEBI:18420"/>
    </ligand>
</feature>
<dbReference type="EMBL" id="JQ253397">
    <property type="protein sequence ID" value="AFD36251.1"/>
    <property type="molecule type" value="mRNA"/>
</dbReference>
<dbReference type="InterPro" id="IPR000719">
    <property type="entry name" value="Prot_kinase_dom"/>
</dbReference>
<keyword evidence="9" id="KW-0460">Magnesium</keyword>
<dbReference type="PROSITE" id="PS00107">
    <property type="entry name" value="PROTEIN_KINASE_ATP"/>
    <property type="match status" value="1"/>
</dbReference>
<dbReference type="GO" id="GO:0005524">
    <property type="term" value="F:ATP binding"/>
    <property type="evidence" value="ECO:0007669"/>
    <property type="project" value="UniProtKB-UniRule"/>
</dbReference>
<feature type="region of interest" description="Disordered" evidence="12">
    <location>
        <begin position="271"/>
        <end position="401"/>
    </location>
</feature>
<dbReference type="GO" id="GO:0004674">
    <property type="term" value="F:protein serine/threonine kinase activity"/>
    <property type="evidence" value="ECO:0007669"/>
    <property type="project" value="UniProtKB-KW"/>
</dbReference>
<dbReference type="PROSITE" id="PS50011">
    <property type="entry name" value="PROTEIN_KINASE_DOM"/>
    <property type="match status" value="1"/>
</dbReference>
<keyword evidence="5 10" id="KW-0547">Nucleotide-binding</keyword>
<feature type="compositionally biased region" description="Basic residues" evidence="12">
    <location>
        <begin position="376"/>
        <end position="387"/>
    </location>
</feature>
<dbReference type="CDD" id="cd13999">
    <property type="entry name" value="STKc_MAP3K-like"/>
    <property type="match status" value="1"/>
</dbReference>
<dbReference type="Gene3D" id="3.30.200.20">
    <property type="entry name" value="Phosphorylase Kinase, domain 1"/>
    <property type="match status" value="1"/>
</dbReference>
<evidence type="ECO:0000256" key="3">
    <source>
        <dbReference type="ARBA" id="ARBA00022527"/>
    </source>
</evidence>
<gene>
    <name evidence="14" type="primary">PKC22</name>
</gene>
<name>H9C898_ACACA</name>
<dbReference type="InterPro" id="IPR008271">
    <property type="entry name" value="Ser/Thr_kinase_AS"/>
</dbReference>
<evidence type="ECO:0000256" key="8">
    <source>
        <dbReference type="PIRSR" id="PIRSR000615-1"/>
    </source>
</evidence>
<dbReference type="PRINTS" id="PR00109">
    <property type="entry name" value="TYRKINASE"/>
</dbReference>
<dbReference type="AlphaFoldDB" id="H9C898"/>
<protein>
    <recommendedName>
        <fullName evidence="2">non-specific serine/threonine protein kinase</fullName>
        <ecNumber evidence="2">2.7.11.1</ecNumber>
    </recommendedName>
</protein>
<dbReference type="PANTHER" id="PTHR46485">
    <property type="entry name" value="LIM DOMAIN KINASE 1"/>
    <property type="match status" value="1"/>
</dbReference>
<comment type="similarity">
    <text evidence="1">Belongs to the protein kinase superfamily. TKL Ser/Thr protein kinase family.</text>
</comment>
<evidence type="ECO:0000256" key="11">
    <source>
        <dbReference type="RuleBase" id="RU000304"/>
    </source>
</evidence>
<feature type="compositionally biased region" description="Basic and acidic residues" evidence="12">
    <location>
        <begin position="289"/>
        <end position="299"/>
    </location>
</feature>
<evidence type="ECO:0000313" key="14">
    <source>
        <dbReference type="EMBL" id="AFD36251.1"/>
    </source>
</evidence>
<keyword evidence="7 10" id="KW-0067">ATP-binding</keyword>
<dbReference type="PROSITE" id="PS00108">
    <property type="entry name" value="PROTEIN_KINASE_ST"/>
    <property type="match status" value="1"/>
</dbReference>
<dbReference type="VEuPathDB" id="AmoebaDB:ACA1_366480"/>
<reference evidence="14" key="2">
    <citation type="journal article" date="2012" name="Exp. Parasitol.">
        <title>Protein kinase C signaling molecules regulate encystation of Acanthamoeba.</title>
        <authorList>
            <person name="Moon E.K."/>
            <person name="Chung D.I."/>
            <person name="Hong Y."/>
            <person name="Kong H.H."/>
        </authorList>
    </citation>
    <scope>NUCLEOTIDE SEQUENCE</scope>
</reference>
<dbReference type="InterPro" id="IPR050940">
    <property type="entry name" value="Actin_reg-Ser/Thr_kinase"/>
</dbReference>
<evidence type="ECO:0000256" key="12">
    <source>
        <dbReference type="SAM" id="MobiDB-lite"/>
    </source>
</evidence>
<evidence type="ECO:0000256" key="1">
    <source>
        <dbReference type="ARBA" id="ARBA00005843"/>
    </source>
</evidence>
<geneLocation type="plastid" evidence="14"/>
<dbReference type="GO" id="GO:0046872">
    <property type="term" value="F:metal ion binding"/>
    <property type="evidence" value="ECO:0007669"/>
    <property type="project" value="UniProtKB-KW"/>
</dbReference>
<feature type="active site" description="Proton acceptor" evidence="8">
    <location>
        <position position="131"/>
    </location>
</feature>
<sequence length="401" mass="45499">MAQWKVNFDDLDLGERIGKGNFGEVYKGTYLGTDVAIKKLFFVDDDFMQKYIEREMDTLTGLSHPNIVQLMGLCIETDDMYIITEFITGGDLRSKLKDKSVEMDWKLRVEVLRDIALAMNYLHSKSIMHRDLKSHNLLVGENWKVKVCDFGLARSAPTEGEEANHLMTIVGTNEWMAPEVAMGESYDKSADVFSFGMVVYELITRDKPPMRKLKDCYAFNGDDHAGNIPSDTPPALWDLLLLCAARDPQDRPDFKKVVDSLKTILENLPAKAAKKSTDSGKKKSTKKAATTDKAEDGEKKKKKKKTTTAESAEKKEEDGEKKKKKKKKTTTEGAEKKEEDGEKKKKKKKKTTAEGAADGEKKKKKSTKKDDENGEKKKKNRRRRPSKRVFFYYSTSPQPPL</sequence>
<keyword evidence="3 11" id="KW-0723">Serine/threonine-protein kinase</keyword>
<dbReference type="Pfam" id="PF07714">
    <property type="entry name" value="PK_Tyr_Ser-Thr"/>
    <property type="match status" value="1"/>
</dbReference>
<evidence type="ECO:0000259" key="13">
    <source>
        <dbReference type="PROSITE" id="PS50011"/>
    </source>
</evidence>
<feature type="binding site" evidence="10">
    <location>
        <position position="39"/>
    </location>
    <ligand>
        <name>ATP</name>
        <dbReference type="ChEBI" id="CHEBI:30616"/>
    </ligand>
</feature>
<dbReference type="InterPro" id="IPR011009">
    <property type="entry name" value="Kinase-like_dom_sf"/>
</dbReference>
<keyword evidence="9" id="KW-0479">Metal-binding</keyword>
<dbReference type="EC" id="2.7.11.1" evidence="2"/>
<evidence type="ECO:0000256" key="7">
    <source>
        <dbReference type="ARBA" id="ARBA00022840"/>
    </source>
</evidence>
<evidence type="ECO:0000256" key="4">
    <source>
        <dbReference type="ARBA" id="ARBA00022679"/>
    </source>
</evidence>
<feature type="compositionally biased region" description="Basic and acidic residues" evidence="12">
    <location>
        <begin position="311"/>
        <end position="321"/>
    </location>
</feature>
<keyword evidence="4" id="KW-0808">Transferase</keyword>
<reference evidence="14" key="1">
    <citation type="submission" date="2011-12" db="EMBL/GenBank/DDBJ databases">
        <authorList>
            <person name="Moon E.-K."/>
            <person name="Chung D.-I."/>
            <person name="Hong Y."/>
            <person name="Kong H.-H."/>
        </authorList>
    </citation>
    <scope>NUCLEOTIDE SEQUENCE</scope>
</reference>
<dbReference type="InterPro" id="IPR001245">
    <property type="entry name" value="Ser-Thr/Tyr_kinase_cat_dom"/>
</dbReference>
<accession>H9C898</accession>
<keyword evidence="14" id="KW-0934">Plastid</keyword>
<evidence type="ECO:0000256" key="10">
    <source>
        <dbReference type="PROSITE-ProRule" id="PRU10141"/>
    </source>
</evidence>
<organism evidence="14">
    <name type="scientific">Acanthamoeba castellanii</name>
    <name type="common">Amoeba</name>
    <dbReference type="NCBI Taxonomy" id="5755"/>
    <lineage>
        <taxon>Eukaryota</taxon>
        <taxon>Amoebozoa</taxon>
        <taxon>Discosea</taxon>
        <taxon>Longamoebia</taxon>
        <taxon>Centramoebida</taxon>
        <taxon>Acanthamoebidae</taxon>
        <taxon>Acanthamoeba</taxon>
    </lineage>
</organism>
<dbReference type="PANTHER" id="PTHR46485:SF5">
    <property type="entry name" value="CENTER DIVIDER, ISOFORM A"/>
    <property type="match status" value="1"/>
</dbReference>
<dbReference type="SMART" id="SM00220">
    <property type="entry name" value="S_TKc"/>
    <property type="match status" value="1"/>
</dbReference>
<keyword evidence="6 14" id="KW-0418">Kinase</keyword>
<evidence type="ECO:0000256" key="6">
    <source>
        <dbReference type="ARBA" id="ARBA00022777"/>
    </source>
</evidence>